<keyword evidence="5" id="KW-1185">Reference proteome</keyword>
<comment type="caution">
    <text evidence="4">The sequence shown here is derived from an EMBL/GenBank/DDBJ whole genome shotgun (WGS) entry which is preliminary data.</text>
</comment>
<organism evidence="4 5">
    <name type="scientific">Tropilaelaps mercedesae</name>
    <dbReference type="NCBI Taxonomy" id="418985"/>
    <lineage>
        <taxon>Eukaryota</taxon>
        <taxon>Metazoa</taxon>
        <taxon>Ecdysozoa</taxon>
        <taxon>Arthropoda</taxon>
        <taxon>Chelicerata</taxon>
        <taxon>Arachnida</taxon>
        <taxon>Acari</taxon>
        <taxon>Parasitiformes</taxon>
        <taxon>Mesostigmata</taxon>
        <taxon>Gamasina</taxon>
        <taxon>Dermanyssoidea</taxon>
        <taxon>Laelapidae</taxon>
        <taxon>Tropilaelaps</taxon>
    </lineage>
</organism>
<dbReference type="GO" id="GO:0006412">
    <property type="term" value="P:translation"/>
    <property type="evidence" value="ECO:0007669"/>
    <property type="project" value="InterPro"/>
</dbReference>
<evidence type="ECO:0000256" key="3">
    <source>
        <dbReference type="ARBA" id="ARBA00023274"/>
    </source>
</evidence>
<dbReference type="STRING" id="418985.A0A1V9Y1T5"/>
<dbReference type="OrthoDB" id="1654884at2759"/>
<dbReference type="Pfam" id="PF00411">
    <property type="entry name" value="Ribosomal_S11"/>
    <property type="match status" value="1"/>
</dbReference>
<dbReference type="Gene3D" id="3.30.420.80">
    <property type="entry name" value="Ribosomal protein S11"/>
    <property type="match status" value="1"/>
</dbReference>
<comment type="similarity">
    <text evidence="1">Belongs to the universal ribosomal protein uS11 family.</text>
</comment>
<dbReference type="AlphaFoldDB" id="A0A1V9Y1T5"/>
<evidence type="ECO:0000256" key="1">
    <source>
        <dbReference type="ARBA" id="ARBA00006194"/>
    </source>
</evidence>
<proteinExistence type="inferred from homology"/>
<keyword evidence="3" id="KW-0687">Ribonucleoprotein</keyword>
<dbReference type="EMBL" id="MNPL01000832">
    <property type="protein sequence ID" value="OQR79665.1"/>
    <property type="molecule type" value="Genomic_DNA"/>
</dbReference>
<dbReference type="Proteomes" id="UP000192247">
    <property type="component" value="Unassembled WGS sequence"/>
</dbReference>
<dbReference type="FunCoup" id="A0A1V9Y1T5">
    <property type="interactions" value="348"/>
</dbReference>
<accession>A0A1V9Y1T5</accession>
<dbReference type="InterPro" id="IPR036967">
    <property type="entry name" value="Ribosomal_uS11_sf"/>
</dbReference>
<gene>
    <name evidence="4" type="ORF">BIW11_05570</name>
</gene>
<protein>
    <submittedName>
        <fullName evidence="4">30S ribosomal protein S11-like</fullName>
    </submittedName>
</protein>
<name>A0A1V9Y1T5_9ACAR</name>
<dbReference type="SUPFAM" id="SSF53137">
    <property type="entry name" value="Translational machinery components"/>
    <property type="match status" value="1"/>
</dbReference>
<keyword evidence="2 4" id="KW-0689">Ribosomal protein</keyword>
<evidence type="ECO:0000256" key="2">
    <source>
        <dbReference type="ARBA" id="ARBA00022980"/>
    </source>
</evidence>
<reference evidence="4 5" key="1">
    <citation type="journal article" date="2017" name="Gigascience">
        <title>Draft genome of the honey bee ectoparasitic mite, Tropilaelaps mercedesae, is shaped by the parasitic life history.</title>
        <authorList>
            <person name="Dong X."/>
            <person name="Armstrong S.D."/>
            <person name="Xia D."/>
            <person name="Makepeace B.L."/>
            <person name="Darby A.C."/>
            <person name="Kadowaki T."/>
        </authorList>
    </citation>
    <scope>NUCLEOTIDE SEQUENCE [LARGE SCALE GENOMIC DNA]</scope>
    <source>
        <strain evidence="4">Wuxi-XJTLU</strain>
    </source>
</reference>
<dbReference type="GO" id="GO:0003735">
    <property type="term" value="F:structural constituent of ribosome"/>
    <property type="evidence" value="ECO:0007669"/>
    <property type="project" value="InterPro"/>
</dbReference>
<dbReference type="HAMAP" id="MF_01310">
    <property type="entry name" value="Ribosomal_uS11"/>
    <property type="match status" value="1"/>
</dbReference>
<dbReference type="GO" id="GO:0005840">
    <property type="term" value="C:ribosome"/>
    <property type="evidence" value="ECO:0007669"/>
    <property type="project" value="UniProtKB-KW"/>
</dbReference>
<dbReference type="GO" id="GO:1990904">
    <property type="term" value="C:ribonucleoprotein complex"/>
    <property type="evidence" value="ECO:0007669"/>
    <property type="project" value="UniProtKB-KW"/>
</dbReference>
<evidence type="ECO:0000313" key="4">
    <source>
        <dbReference type="EMBL" id="OQR79665.1"/>
    </source>
</evidence>
<dbReference type="InterPro" id="IPR001971">
    <property type="entry name" value="Ribosomal_uS11"/>
</dbReference>
<sequence>MISLRVLPSLLGNAATTRSFRQCAVLQKFKDYDHRTWMKSMPKKDEGVQGVGSVEISGHHQTSFPDESTFTTLQINGVPFTELPIIHVKCSLNNTICTLTDANGKYIYIRSGGTEGYKNTRKGTTIAAQAAATSLAHRAISYSLTDVRVVIKGLGPGRLASIKGLQMTGMNIVSITDRTPASEYPPRPRKAKRL</sequence>
<dbReference type="PANTHER" id="PTHR11759">
    <property type="entry name" value="40S RIBOSOMAL PROTEIN S14/30S RIBOSOMAL PROTEIN S11"/>
    <property type="match status" value="1"/>
</dbReference>
<dbReference type="InParanoid" id="A0A1V9Y1T5"/>
<evidence type="ECO:0000313" key="5">
    <source>
        <dbReference type="Proteomes" id="UP000192247"/>
    </source>
</evidence>